<dbReference type="EMBL" id="CM007902">
    <property type="protein sequence ID" value="OTG01680.1"/>
    <property type="molecule type" value="Genomic_DNA"/>
</dbReference>
<dbReference type="InterPro" id="IPR036426">
    <property type="entry name" value="Bulb-type_lectin_dom_sf"/>
</dbReference>
<evidence type="ECO:0000256" key="1">
    <source>
        <dbReference type="ARBA" id="ARBA00022729"/>
    </source>
</evidence>
<dbReference type="Proteomes" id="UP000215914">
    <property type="component" value="Chromosome 13"/>
</dbReference>
<evidence type="ECO:0000313" key="5">
    <source>
        <dbReference type="EMBL" id="KAF5774414.1"/>
    </source>
</evidence>
<evidence type="ECO:0000259" key="3">
    <source>
        <dbReference type="PROSITE" id="PS50927"/>
    </source>
</evidence>
<dbReference type="AlphaFoldDB" id="A0A251SS56"/>
<dbReference type="SMART" id="SM00108">
    <property type="entry name" value="B_lectin"/>
    <property type="match status" value="1"/>
</dbReference>
<evidence type="ECO:0000313" key="7">
    <source>
        <dbReference type="Proteomes" id="UP000215914"/>
    </source>
</evidence>
<dbReference type="STRING" id="4232.A0A251SS56"/>
<gene>
    <name evidence="6" type="ORF">HannXRQ_Chr13g0404661</name>
    <name evidence="5" type="ORF">HanXRQr2_Chr13g0600121</name>
</gene>
<keyword evidence="6" id="KW-0430">Lectin</keyword>
<organism evidence="6 7">
    <name type="scientific">Helianthus annuus</name>
    <name type="common">Common sunflower</name>
    <dbReference type="NCBI Taxonomy" id="4232"/>
    <lineage>
        <taxon>Eukaryota</taxon>
        <taxon>Viridiplantae</taxon>
        <taxon>Streptophyta</taxon>
        <taxon>Embryophyta</taxon>
        <taxon>Tracheophyta</taxon>
        <taxon>Spermatophyta</taxon>
        <taxon>Magnoliopsida</taxon>
        <taxon>eudicotyledons</taxon>
        <taxon>Gunneridae</taxon>
        <taxon>Pentapetalae</taxon>
        <taxon>asterids</taxon>
        <taxon>campanulids</taxon>
        <taxon>Asterales</taxon>
        <taxon>Asteraceae</taxon>
        <taxon>Asteroideae</taxon>
        <taxon>Heliantheae alliance</taxon>
        <taxon>Heliantheae</taxon>
        <taxon>Helianthus</taxon>
    </lineage>
</organism>
<keyword evidence="5" id="KW-0808">Transferase</keyword>
<evidence type="ECO:0000313" key="6">
    <source>
        <dbReference type="EMBL" id="OTG01680.1"/>
    </source>
</evidence>
<keyword evidence="7" id="KW-1185">Reference proteome</keyword>
<dbReference type="Gramene" id="mRNA:HanXRQr2_Chr13g0600121">
    <property type="protein sequence ID" value="CDS:HanXRQr2_Chr13g0600121.1"/>
    <property type="gene ID" value="HanXRQr2_Chr13g0600121"/>
</dbReference>
<keyword evidence="5" id="KW-0418">Kinase</keyword>
<reference evidence="5" key="3">
    <citation type="submission" date="2020-06" db="EMBL/GenBank/DDBJ databases">
        <title>Helianthus annuus Genome sequencing and assembly Release 2.</title>
        <authorList>
            <person name="Gouzy J."/>
            <person name="Langlade N."/>
            <person name="Munos S."/>
        </authorList>
    </citation>
    <scope>NUCLEOTIDE SEQUENCE</scope>
    <source>
        <tissue evidence="5">Leaves</tissue>
    </source>
</reference>
<feature type="domain" description="Bulb-type lectin" evidence="3">
    <location>
        <begin position="1"/>
        <end position="119"/>
    </location>
</feature>
<protein>
    <submittedName>
        <fullName evidence="5">Non-specific serine/threonine protein kinase</fullName>
        <ecNumber evidence="5">2.7.11.1</ecNumber>
    </submittedName>
    <submittedName>
        <fullName evidence="6">Putative curculin-like (Mannose-binding) lectin family protein</fullName>
    </submittedName>
</protein>
<dbReference type="InterPro" id="IPR003609">
    <property type="entry name" value="Pan_app"/>
</dbReference>
<dbReference type="PANTHER" id="PTHR32444">
    <property type="entry name" value="BULB-TYPE LECTIN DOMAIN-CONTAINING PROTEIN"/>
    <property type="match status" value="1"/>
</dbReference>
<dbReference type="FunCoup" id="A0A251SS56">
    <property type="interactions" value="15"/>
</dbReference>
<dbReference type="PANTHER" id="PTHR32444:SF118">
    <property type="entry name" value="OS09G0551150 PROTEIN"/>
    <property type="match status" value="1"/>
</dbReference>
<dbReference type="PROSITE" id="PS50948">
    <property type="entry name" value="PAN"/>
    <property type="match status" value="1"/>
</dbReference>
<dbReference type="InterPro" id="IPR001480">
    <property type="entry name" value="Bulb-type_lectin_dom"/>
</dbReference>
<evidence type="ECO:0000256" key="2">
    <source>
        <dbReference type="ARBA" id="ARBA00023180"/>
    </source>
</evidence>
<dbReference type="Pfam" id="PF01453">
    <property type="entry name" value="B_lectin"/>
    <property type="match status" value="1"/>
</dbReference>
<dbReference type="Gene3D" id="2.90.10.10">
    <property type="entry name" value="Bulb-type lectin domain"/>
    <property type="match status" value="1"/>
</dbReference>
<dbReference type="InParanoid" id="A0A251SS56"/>
<dbReference type="GO" id="GO:0004674">
    <property type="term" value="F:protein serine/threonine kinase activity"/>
    <property type="evidence" value="ECO:0007669"/>
    <property type="project" value="UniProtKB-KW"/>
</dbReference>
<keyword evidence="5" id="KW-0723">Serine/threonine-protein kinase</keyword>
<reference evidence="5 7" key="1">
    <citation type="journal article" date="2017" name="Nature">
        <title>The sunflower genome provides insights into oil metabolism, flowering and Asterid evolution.</title>
        <authorList>
            <person name="Badouin H."/>
            <person name="Gouzy J."/>
            <person name="Grassa C.J."/>
            <person name="Murat F."/>
            <person name="Staton S.E."/>
            <person name="Cottret L."/>
            <person name="Lelandais-Briere C."/>
            <person name="Owens G.L."/>
            <person name="Carrere S."/>
            <person name="Mayjonade B."/>
            <person name="Legrand L."/>
            <person name="Gill N."/>
            <person name="Kane N.C."/>
            <person name="Bowers J.E."/>
            <person name="Hubner S."/>
            <person name="Bellec A."/>
            <person name="Berard A."/>
            <person name="Berges H."/>
            <person name="Blanchet N."/>
            <person name="Boniface M.C."/>
            <person name="Brunel D."/>
            <person name="Catrice O."/>
            <person name="Chaidir N."/>
            <person name="Claudel C."/>
            <person name="Donnadieu C."/>
            <person name="Faraut T."/>
            <person name="Fievet G."/>
            <person name="Helmstetter N."/>
            <person name="King M."/>
            <person name="Knapp S.J."/>
            <person name="Lai Z."/>
            <person name="Le Paslier M.C."/>
            <person name="Lippi Y."/>
            <person name="Lorenzon L."/>
            <person name="Mandel J.R."/>
            <person name="Marage G."/>
            <person name="Marchand G."/>
            <person name="Marquand E."/>
            <person name="Bret-Mestries E."/>
            <person name="Morien E."/>
            <person name="Nambeesan S."/>
            <person name="Nguyen T."/>
            <person name="Pegot-Espagnet P."/>
            <person name="Pouilly N."/>
            <person name="Raftis F."/>
            <person name="Sallet E."/>
            <person name="Schiex T."/>
            <person name="Thomas J."/>
            <person name="Vandecasteele C."/>
            <person name="Vares D."/>
            <person name="Vear F."/>
            <person name="Vautrin S."/>
            <person name="Crespi M."/>
            <person name="Mangin B."/>
            <person name="Burke J.M."/>
            <person name="Salse J."/>
            <person name="Munos S."/>
            <person name="Vincourt P."/>
            <person name="Rieseberg L.H."/>
            <person name="Langlade N.B."/>
        </authorList>
    </citation>
    <scope>NUCLEOTIDE SEQUENCE [LARGE SCALE GENOMIC DNA]</scope>
    <source>
        <strain evidence="7">cv. SF193</strain>
        <tissue evidence="5">Leaves</tissue>
    </source>
</reference>
<reference evidence="6" key="2">
    <citation type="submission" date="2017-02" db="EMBL/GenBank/DDBJ databases">
        <title>Sunflower complete genome.</title>
        <authorList>
            <person name="Langlade N."/>
            <person name="Munos S."/>
        </authorList>
    </citation>
    <scope>NUCLEOTIDE SEQUENCE [LARGE SCALE GENOMIC DNA]</scope>
    <source>
        <tissue evidence="6">Leaves</tissue>
    </source>
</reference>
<proteinExistence type="predicted"/>
<evidence type="ECO:0000259" key="4">
    <source>
        <dbReference type="PROSITE" id="PS50948"/>
    </source>
</evidence>
<dbReference type="OMA" id="WSQHGPI"/>
<dbReference type="PROSITE" id="PS50927">
    <property type="entry name" value="BULB_LECTIN"/>
    <property type="match status" value="1"/>
</dbReference>
<keyword evidence="1" id="KW-0732">Signal</keyword>
<feature type="domain" description="Apple" evidence="4">
    <location>
        <begin position="277"/>
        <end position="356"/>
    </location>
</feature>
<accession>A0A251SS56</accession>
<dbReference type="SUPFAM" id="SSF51110">
    <property type="entry name" value="alpha-D-mannose-specific plant lectins"/>
    <property type="match status" value="1"/>
</dbReference>
<dbReference type="Pfam" id="PF08276">
    <property type="entry name" value="PAN_2"/>
    <property type="match status" value="1"/>
</dbReference>
<dbReference type="EMBL" id="MNCJ02000328">
    <property type="protein sequence ID" value="KAF5774414.1"/>
    <property type="molecule type" value="Genomic_DNA"/>
</dbReference>
<dbReference type="GO" id="GO:0030246">
    <property type="term" value="F:carbohydrate binding"/>
    <property type="evidence" value="ECO:0007669"/>
    <property type="project" value="UniProtKB-KW"/>
</dbReference>
<sequence>MKVGSQLDINDQLVSISGNFTLAFIKHSNKFYVGIWYTDDAEQRKVWVANPKAPFVSRSTVLSIDPNTGNFIFTDADMTQLSITDIQAGPNPNVTATLEDNGNFRLINETNKRVLWQSFDHPTNVLLPGMKLGYNTRTGQNWTLTSWRYNNIPSSGAFTLSWEPINESSQRLMIRQSGEPYWTSGFLDAKTSEFMFLLNKDIQSKYNLTSVYNNEEQYFSYYIDDAGSEDTTDPFPMWILTPNGQITNYSISNPWTPKLCYGYNSSNGCLNPSVPVCRGENDYFSYRSGEFNPQTTRSSTDSNLSISIRDCFVKCWNDCICVGFNSSNTNGTGCVIWTGSNNFSVDGGGDYSTMKYVISSQSPNTGKNLLTCFSLLYCFHCSLIAPNMQVMILETKQKKT</sequence>
<dbReference type="EC" id="2.7.11.1" evidence="5"/>
<name>A0A251SS56_HELAN</name>
<keyword evidence="2" id="KW-0325">Glycoprotein</keyword>